<dbReference type="OrthoDB" id="9987011at2759"/>
<dbReference type="InParanoid" id="A0A5J5EZ07"/>
<protein>
    <recommendedName>
        <fullName evidence="1">Luciferase domain-containing protein</fullName>
    </recommendedName>
</protein>
<evidence type="ECO:0000313" key="2">
    <source>
        <dbReference type="EMBL" id="KAA8908141.1"/>
    </source>
</evidence>
<feature type="domain" description="Luciferase" evidence="1">
    <location>
        <begin position="167"/>
        <end position="238"/>
    </location>
</feature>
<dbReference type="AlphaFoldDB" id="A0A5J5EZ07"/>
<proteinExistence type="predicted"/>
<sequence>MHYENYDASNFTSVPAPSHSSPPMAPAFIVLLALLAYVTYKDYEDFLSLGPGGTPSTFPGYLKITFLRLFTLRNTYTPAPVPSELRNTGFLRTGQIPTRLSNRPNVAGIAPHRQTNQRPSKEIFTYFSTCIMKLAKDYPSRFRMDVSAFEKHCPGLFSLKTANPACNGEICHAHPIDGSMHMTLHPEDIKMVLEAGWGERHPLAKGGWCRRFVPQEFVMVYAPRSKEEVDTVMEIIKAGVGWISGEKFEEHQDKDSRDFAAAGDQMPLLRENCMHHRRGAVAS</sequence>
<dbReference type="InterPro" id="IPR040841">
    <property type="entry name" value="Luciferase_dom"/>
</dbReference>
<evidence type="ECO:0000313" key="3">
    <source>
        <dbReference type="Proteomes" id="UP000326924"/>
    </source>
</evidence>
<evidence type="ECO:0000259" key="1">
    <source>
        <dbReference type="Pfam" id="PF17648"/>
    </source>
</evidence>
<dbReference type="PANTHER" id="PTHR38695">
    <property type="entry name" value="AMINO ACID PERMEASE_ SLC12A DOMAIN-CONTAINING PROTEIN"/>
    <property type="match status" value="1"/>
</dbReference>
<gene>
    <name evidence="2" type="ORF">FN846DRAFT_946113</name>
</gene>
<comment type="caution">
    <text evidence="2">The sequence shown here is derived from an EMBL/GenBank/DDBJ whole genome shotgun (WGS) entry which is preliminary data.</text>
</comment>
<dbReference type="EMBL" id="VXIS01000071">
    <property type="protein sequence ID" value="KAA8908141.1"/>
    <property type="molecule type" value="Genomic_DNA"/>
</dbReference>
<keyword evidence="3" id="KW-1185">Reference proteome</keyword>
<dbReference type="PANTHER" id="PTHR38695:SF1">
    <property type="entry name" value="AMINO ACID PERMEASE_ SLC12A DOMAIN-CONTAINING PROTEIN"/>
    <property type="match status" value="1"/>
</dbReference>
<dbReference type="InterPro" id="IPR048273">
    <property type="entry name" value="Luciferase"/>
</dbReference>
<reference evidence="2 3" key="1">
    <citation type="submission" date="2019-09" db="EMBL/GenBank/DDBJ databases">
        <title>Draft genome of the ectomycorrhizal ascomycete Sphaerosporella brunnea.</title>
        <authorList>
            <consortium name="DOE Joint Genome Institute"/>
            <person name="Benucci G.M."/>
            <person name="Marozzi G."/>
            <person name="Antonielli L."/>
            <person name="Sanchez S."/>
            <person name="Marco P."/>
            <person name="Wang X."/>
            <person name="Falini L.B."/>
            <person name="Barry K."/>
            <person name="Haridas S."/>
            <person name="Lipzen A."/>
            <person name="Labutti K."/>
            <person name="Grigoriev I.V."/>
            <person name="Murat C."/>
            <person name="Martin F."/>
            <person name="Albertini E."/>
            <person name="Donnini D."/>
            <person name="Bonito G."/>
        </authorList>
    </citation>
    <scope>NUCLEOTIDE SEQUENCE [LARGE SCALE GENOMIC DNA]</scope>
    <source>
        <strain evidence="2 3">Sb_GMNB300</strain>
    </source>
</reference>
<dbReference type="Pfam" id="PF17648">
    <property type="entry name" value="Luciferase"/>
    <property type="match status" value="1"/>
</dbReference>
<dbReference type="Proteomes" id="UP000326924">
    <property type="component" value="Unassembled WGS sequence"/>
</dbReference>
<organism evidence="2 3">
    <name type="scientific">Sphaerosporella brunnea</name>
    <dbReference type="NCBI Taxonomy" id="1250544"/>
    <lineage>
        <taxon>Eukaryota</taxon>
        <taxon>Fungi</taxon>
        <taxon>Dikarya</taxon>
        <taxon>Ascomycota</taxon>
        <taxon>Pezizomycotina</taxon>
        <taxon>Pezizomycetes</taxon>
        <taxon>Pezizales</taxon>
        <taxon>Pyronemataceae</taxon>
        <taxon>Sphaerosporella</taxon>
    </lineage>
</organism>
<name>A0A5J5EZ07_9PEZI</name>
<accession>A0A5J5EZ07</accession>